<dbReference type="RefSeq" id="WP_345509473.1">
    <property type="nucleotide sequence ID" value="NZ_BAAAXD010000002.1"/>
</dbReference>
<sequence>MQVDDVDLGNGRITVAGHVRPLDDLTRQAVLDWLDHRRTRWPNTANPHLLITQKTAVELGPAGKLWTTRATRNLTATLERLRVDRQLEEALIHGPDPLHLSLVFGIDEKTAIRYADSARALLEQAAETRPLS</sequence>
<evidence type="ECO:0000313" key="2">
    <source>
        <dbReference type="Proteomes" id="UP001589710"/>
    </source>
</evidence>
<keyword evidence="2" id="KW-1185">Reference proteome</keyword>
<dbReference type="EMBL" id="JBHMCG010000162">
    <property type="protein sequence ID" value="MFB9578046.1"/>
    <property type="molecule type" value="Genomic_DNA"/>
</dbReference>
<reference evidence="1 2" key="1">
    <citation type="submission" date="2024-09" db="EMBL/GenBank/DDBJ databases">
        <authorList>
            <person name="Sun Q."/>
            <person name="Mori K."/>
        </authorList>
    </citation>
    <scope>NUCLEOTIDE SEQUENCE [LARGE SCALE GENOMIC DNA]</scope>
    <source>
        <strain evidence="1 2">JCM 3331</strain>
    </source>
</reference>
<evidence type="ECO:0000313" key="1">
    <source>
        <dbReference type="EMBL" id="MFB9578046.1"/>
    </source>
</evidence>
<comment type="caution">
    <text evidence="1">The sequence shown here is derived from an EMBL/GenBank/DDBJ whole genome shotgun (WGS) entry which is preliminary data.</text>
</comment>
<name>A0ABV5RL64_9ACTN</name>
<protein>
    <submittedName>
        <fullName evidence="1">Uncharacterized protein</fullName>
    </submittedName>
</protein>
<dbReference type="Proteomes" id="UP001589710">
    <property type="component" value="Unassembled WGS sequence"/>
</dbReference>
<proteinExistence type="predicted"/>
<gene>
    <name evidence="1" type="ORF">ACFFTL_38710</name>
</gene>
<accession>A0ABV5RL64</accession>
<organism evidence="1 2">
    <name type="scientific">Streptomyces yanii</name>
    <dbReference type="NCBI Taxonomy" id="78510"/>
    <lineage>
        <taxon>Bacteria</taxon>
        <taxon>Bacillati</taxon>
        <taxon>Actinomycetota</taxon>
        <taxon>Actinomycetes</taxon>
        <taxon>Kitasatosporales</taxon>
        <taxon>Streptomycetaceae</taxon>
        <taxon>Streptomyces</taxon>
    </lineage>
</organism>